<feature type="compositionally biased region" description="Basic and acidic residues" evidence="9">
    <location>
        <begin position="462"/>
        <end position="478"/>
    </location>
</feature>
<feature type="compositionally biased region" description="Basic and acidic residues" evidence="9">
    <location>
        <begin position="2407"/>
        <end position="2420"/>
    </location>
</feature>
<dbReference type="PANTHER" id="PTHR13298:SF11">
    <property type="entry name" value="RAPAMYCIN-INSENSITIVE COMPANION OF MTOR"/>
    <property type="match status" value="1"/>
</dbReference>
<dbReference type="GO" id="GO:0043539">
    <property type="term" value="F:protein serine/threonine kinase activator activity"/>
    <property type="evidence" value="ECO:0007669"/>
    <property type="project" value="TreeGrafter"/>
</dbReference>
<comment type="subcellular location">
    <subcellularLocation>
        <location evidence="1">Nucleus</location>
    </subcellularLocation>
</comment>
<dbReference type="PROSITE" id="PS50020">
    <property type="entry name" value="WW_DOMAIN_2"/>
    <property type="match status" value="1"/>
</dbReference>
<feature type="region of interest" description="Disordered" evidence="9">
    <location>
        <begin position="2374"/>
        <end position="2426"/>
    </location>
</feature>
<dbReference type="InterPro" id="IPR000857">
    <property type="entry name" value="MyTH4_dom"/>
</dbReference>
<dbReference type="SUPFAM" id="SSF51045">
    <property type="entry name" value="WW domain"/>
    <property type="match status" value="1"/>
</dbReference>
<evidence type="ECO:0000259" key="12">
    <source>
        <dbReference type="PROSITE" id="PS51016"/>
    </source>
</evidence>
<evidence type="ECO:0000313" key="13">
    <source>
        <dbReference type="EMBL" id="CAB3368957.1"/>
    </source>
</evidence>
<evidence type="ECO:0000256" key="6">
    <source>
        <dbReference type="ARBA" id="ARBA00022990"/>
    </source>
</evidence>
<dbReference type="PROSITE" id="PS51016">
    <property type="entry name" value="MYTH4"/>
    <property type="match status" value="1"/>
</dbReference>
<evidence type="ECO:0000256" key="2">
    <source>
        <dbReference type="ARBA" id="ARBA00008878"/>
    </source>
</evidence>
<dbReference type="Pfam" id="PF00784">
    <property type="entry name" value="MyTH4"/>
    <property type="match status" value="1"/>
</dbReference>
<dbReference type="InterPro" id="IPR029452">
    <property type="entry name" value="RICTOR_V"/>
</dbReference>
<feature type="compositionally biased region" description="Low complexity" evidence="9">
    <location>
        <begin position="190"/>
        <end position="204"/>
    </location>
</feature>
<evidence type="ECO:0000256" key="1">
    <source>
        <dbReference type="ARBA" id="ARBA00004123"/>
    </source>
</evidence>
<dbReference type="InterPro" id="IPR016024">
    <property type="entry name" value="ARM-type_fold"/>
</dbReference>
<dbReference type="OrthoDB" id="437889at2759"/>
<sequence>MYANLSTGECVWDPPFGVPVKKTDDNQWWELFDQATQRFYYYNATSQKTVWHRPHNCDIIPLAKLQTLKNNTEVSDETSSIKKESVATQTPGRSVKWPKSEKQDSLASTPIQTHKTSSTKTTPTSSSSPNGKPLCTQTQTSPASSPLSNKRTQRVSPSSPSASPASEDSSRAKGAFADDAEKRGRRSKNVSKPESSRSASSSSVPHKHASVDDGFASIESQKTPPGATPKTHTGSNSSRGSNQIRHQREYRETKHSPSADIGITVSTSTPLFSKKKSPSAAAIGSNAAQSLDRYGLSDQPASFVIPKQRSFDVAREKSSPSAERGTSQHELVSNHPSSSSLCRSYSFMQTRPELVSNKYQQQQHHSRSCKYNDDDAMHEKYFMVSPSGLRSVESTPQARRARSADSSPLTRAENTVIGAAHDSGPGPVESKLGLNKSISSNSPLLSPADSGLHTTGSSSSRRGTDITREPSFSHRSDSEATSGSIRSSSDCAHHHNGSASSSTASRSVVGDPSSKHLYTNLDYSYPLDPATQAHLLPLQQYILEQAKLSGCYKFSDPLNDEQDSLHSEESAGRHDDDSDEFADDEGMSNPDSSSQEYLDDAHYLDPDSDDDLPIPRRTCSHHQSSSSKPQPPPHHSTSPYNYMSSNRPKPSRSHTLMESTRGNYDLPDCKKDDEATYYNSMAATAPSASVLSAGGARGMSLALQSGSYPLETQHASLKRKKEPAPMPPVLYSPVLEKSELLRAPQSSNHPQHHYHQHQHQSQHQMMSCLSSNGGCRMQTLPIAISPPNSYLVGPCVFQPVMMSTDQLPRQASKFLMNPSAKEKRPPSDSDIEKYAEDNLNFHKKGIFRKKFTIRDMLSWTQDGIQKPMLVLNDKALKKEACELFKLVQVYMGDRKTKPGSTLFSVALEICITGYTKPGLRDELYIQICRQTTENPRKESLRRGWELLSICLAFFPPSEKFQKYLDGYMNRHRDPSLNFPEVGKWPIHVQISHFAKICCQRLERIGVNGRKQPKKPTIEEIEQAKIQIFRTSMFGNNLDEVMEVQKERYPQRKLPWVQTTLSEEVLRLQGAQTEGIFRVSADIDEVAAMKSQIDQWQLTDTCDPHLPASLLKLWYRELYEPLIPDSMYEECVKCHDDPQACLAIVQMLPELNRLVLCYLVRFLQIFARPEVVQVTKMDASNLAMVMAPNCLRCRSNDPRVIIENARKEMAFMRTLIQTLDTTTEAVFEFANTLPDTIVCHGDSAVQRGGLRGDRDPGVKLKHDFLLNNHTRLKMSGWMYRGRSLRSNHSSSIRTNRRDSEDEYVRLDVTKDPNEMTTEILSNITRRQGISEAKKFGYLNACTNFFTKENLAILNYTFDEILCCLRVSLVHETARIRATGIRTIRRLIKDEQDVAAIIRLRIPYLVARILDSDSDVERVQALRFCRRIIMCGPNLFPKELARSLVSLANGGAEEKDKILRVCLATLAELAVMCPDPFISCGGVASMSRNLIESHSPRVTEVLVGSLLFLLVHPKTRKQAKIDLTVLSAPYCDIHYQHYGWTSGEKNKEDRDSRISSTHTSILSVLRSFPGFLHFCDPSDVSSGLKSLVDVLRFQHLESRKNVLDLFSELLGVPEISWTDEASVALSDVDPSKMLDTWKLADGFVALEGKEILPNLSVFRPNLVEVHKALLLQTFIEANLLEALIEVIVTSDSFISLRAAILLGHVLLLNHNLLPTGCALPSLPTLVAYASGSSGACSQQRSLSALNVISRLNSMMKMRPTPSSFFLQQIMHFSGKLKIELVAGQIVPKSAVLLMVSKDIEDSIKKSAVLANKDPFFWNWNVVLTILRSRNNSLMKLEDSNFKLFARRLVEFFRPSNNRFSQIKLGHSHSHLYTLVACELVEYLVEADEGEASRILTDLMADIGEHIQAILKAESAHDVLFSPHNVTHSMCQVYFLVIGRLSHFSKGTKILETTNIFKNLMTLVVDTKHDCYVKLIVSSLDYTHDGMPRQILGKVLKSPLESSRIYATKFFLLLVRSHVADFELWGIELLVMQLYDSSTQVSLAASDILDEACDYKPYLEALVQLRPTLLQLGDRGRLLLIRFLSTQTGFSYLNDANFVQNELHLWKNTFNEKYVRIVEANLHEALTMHQKNEEGSYTGRLSNAKNVIKNSYLAPHLYGQLVQHKDGLELLSQDMNLLRKYFEIIDIGLVNTEEDVTNLKTVIWALSHISSSTGGIQLLESLNEPIPLAESLVNLATGCPHYGVRAAAFYACSLLATTDLGSCHLEYSGWITVRHARNDKFPVIKVPDLSPLEPEDKFLTDDTGIWFELPDNRRKRSTSHCSSSASAGYGVPFDGELECVINPLLVQSTASANASPSRINGISTVIPPLLSLTSTRSQTLPLSKPGKYQQHHKRSYSESKSDFLMMGDSPKIKEPFKKPERSPRIRSISVNSGSIPPEFVIEDESKQSNLEVTLGSSPIGSINEPPKEVLSSSWQDVKGFAALRSLPNRMGDISETASDETKLSVRLLKPFGSTDSDMPLRRAPSSLNSICRLPKLINVQYSTEPCYKGIALPANICDMFKNEQSIYITRMMKKRKDRDSFCELEEVPEAGDFNGRESPYSDSEHSFDGVILHDPTKCILCSFRTQNPRTPIRTGKISTSSRHTRTDTESSEDFRIESFTLNSATLETATLNSNFSISNFELDMSQIKGEENAILSRCAVKNEILKHAERLSNPIWFKSSKTALLQLKQRCPQVFQDLCLYSDICSLLETSSYRLSARKNVQELFYDCSFEELFDEPTNILKSRDPNATTSNLVFSPPSVLLEETPTSIPTIHE</sequence>
<keyword evidence="14" id="KW-1185">Reference proteome</keyword>
<dbReference type="SMART" id="SM01303">
    <property type="entry name" value="RasGEF_N_2"/>
    <property type="match status" value="1"/>
</dbReference>
<evidence type="ECO:0000259" key="11">
    <source>
        <dbReference type="PROSITE" id="PS50238"/>
    </source>
</evidence>
<dbReference type="SMART" id="SM01307">
    <property type="entry name" value="RICTOR_M"/>
    <property type="match status" value="1"/>
</dbReference>
<feature type="region of interest" description="Disordered" evidence="9">
    <location>
        <begin position="387"/>
        <end position="511"/>
    </location>
</feature>
<dbReference type="GO" id="GO:0005096">
    <property type="term" value="F:GTPase activator activity"/>
    <property type="evidence" value="ECO:0007669"/>
    <property type="project" value="UniProtKB-KW"/>
</dbReference>
<evidence type="ECO:0000256" key="8">
    <source>
        <dbReference type="ARBA" id="ARBA00070269"/>
    </source>
</evidence>
<dbReference type="Pfam" id="PF14666">
    <property type="entry name" value="RICTOR_M"/>
    <property type="match status" value="1"/>
</dbReference>
<dbReference type="InterPro" id="IPR029451">
    <property type="entry name" value="RICTOR_M"/>
</dbReference>
<evidence type="ECO:0000313" key="14">
    <source>
        <dbReference type="Proteomes" id="UP000494165"/>
    </source>
</evidence>
<feature type="region of interest" description="Disordered" evidence="9">
    <location>
        <begin position="307"/>
        <end position="341"/>
    </location>
</feature>
<feature type="domain" description="Rho-GAP" evidence="11">
    <location>
        <begin position="1035"/>
        <end position="1222"/>
    </location>
</feature>
<feature type="region of interest" description="Disordered" evidence="9">
    <location>
        <begin position="71"/>
        <end position="283"/>
    </location>
</feature>
<dbReference type="Gene3D" id="1.25.40.530">
    <property type="entry name" value="MyTH4 domain"/>
    <property type="match status" value="1"/>
</dbReference>
<dbReference type="FunFam" id="2.20.70.10:FF:000022">
    <property type="entry name" value="Rho GTPase activating protein 39"/>
    <property type="match status" value="1"/>
</dbReference>
<dbReference type="InterPro" id="IPR028267">
    <property type="entry name" value="Pianissimo_N"/>
</dbReference>
<dbReference type="Pfam" id="PF00620">
    <property type="entry name" value="RhoGAP"/>
    <property type="match status" value="1"/>
</dbReference>
<feature type="compositionally biased region" description="Basic and acidic residues" evidence="9">
    <location>
        <begin position="309"/>
        <end position="318"/>
    </location>
</feature>
<name>A0A8S1CJE2_9INSE</name>
<dbReference type="Pfam" id="PF14668">
    <property type="entry name" value="RICTOR_V"/>
    <property type="match status" value="1"/>
</dbReference>
<dbReference type="FunFam" id="1.10.555.10:FF:000011">
    <property type="entry name" value="Rho GTPase-activating protein 39"/>
    <property type="match status" value="1"/>
</dbReference>
<feature type="compositionally biased region" description="Low complexity" evidence="9">
    <location>
        <begin position="156"/>
        <end position="167"/>
    </location>
</feature>
<dbReference type="PROSITE" id="PS50238">
    <property type="entry name" value="RHOGAP"/>
    <property type="match status" value="1"/>
</dbReference>
<dbReference type="EMBL" id="CADEPI010000041">
    <property type="protein sequence ID" value="CAB3368957.1"/>
    <property type="molecule type" value="Genomic_DNA"/>
</dbReference>
<gene>
    <name evidence="13" type="ORF">CLODIP_2_CD11003</name>
</gene>
<feature type="compositionally biased region" description="Polar residues" evidence="9">
    <location>
        <begin position="404"/>
        <end position="413"/>
    </location>
</feature>
<dbReference type="GO" id="GO:0005856">
    <property type="term" value="C:cytoskeleton"/>
    <property type="evidence" value="ECO:0007669"/>
    <property type="project" value="InterPro"/>
</dbReference>
<feature type="compositionally biased region" description="Acidic residues" evidence="9">
    <location>
        <begin position="577"/>
        <end position="586"/>
    </location>
</feature>
<comment type="similarity">
    <text evidence="2">Belongs to the RICTOR family.</text>
</comment>
<dbReference type="SUPFAM" id="SSF48371">
    <property type="entry name" value="ARM repeat"/>
    <property type="match status" value="2"/>
</dbReference>
<dbReference type="CDD" id="cd04389">
    <property type="entry name" value="RhoGAP_KIAA1688"/>
    <property type="match status" value="1"/>
</dbReference>
<dbReference type="InterPro" id="IPR000198">
    <property type="entry name" value="RhoGAP_dom"/>
</dbReference>
<reference evidence="13 14" key="1">
    <citation type="submission" date="2020-04" db="EMBL/GenBank/DDBJ databases">
        <authorList>
            <person name="Alioto T."/>
            <person name="Alioto T."/>
            <person name="Gomez Garrido J."/>
        </authorList>
    </citation>
    <scope>NUCLEOTIDE SEQUENCE [LARGE SCALE GENOMIC DNA]</scope>
</reference>
<evidence type="ECO:0000259" key="10">
    <source>
        <dbReference type="PROSITE" id="PS50020"/>
    </source>
</evidence>
<dbReference type="SMART" id="SM01310">
    <property type="entry name" value="RICTOR_V"/>
    <property type="match status" value="1"/>
</dbReference>
<feature type="domain" description="WW" evidence="10">
    <location>
        <begin position="29"/>
        <end position="56"/>
    </location>
</feature>
<keyword evidence="3" id="KW-0343">GTPase activation</keyword>
<evidence type="ECO:0000256" key="4">
    <source>
        <dbReference type="ARBA" id="ARBA00022553"/>
    </source>
</evidence>
<keyword evidence="7" id="KW-0539">Nucleus</keyword>
<dbReference type="SMART" id="SM01308">
    <property type="entry name" value="RICTOR_N"/>
    <property type="match status" value="1"/>
</dbReference>
<dbReference type="InterPro" id="IPR001202">
    <property type="entry name" value="WW_dom"/>
</dbReference>
<dbReference type="GO" id="GO:0005634">
    <property type="term" value="C:nucleus"/>
    <property type="evidence" value="ECO:0007669"/>
    <property type="project" value="UniProtKB-SubCell"/>
</dbReference>
<dbReference type="SMART" id="SM00324">
    <property type="entry name" value="RhoGAP"/>
    <property type="match status" value="1"/>
</dbReference>
<dbReference type="Pfam" id="PF14664">
    <property type="entry name" value="RICTOR_N"/>
    <property type="match status" value="1"/>
</dbReference>
<feature type="compositionally biased region" description="Polar residues" evidence="9">
    <location>
        <begin position="230"/>
        <end position="244"/>
    </location>
</feature>
<feature type="domain" description="MyTH4" evidence="12">
    <location>
        <begin position="859"/>
        <end position="1024"/>
    </location>
</feature>
<keyword evidence="6" id="KW-0007">Acetylation</keyword>
<dbReference type="Gene3D" id="1.10.555.10">
    <property type="entry name" value="Rho GTPase activation protein"/>
    <property type="match status" value="1"/>
</dbReference>
<keyword evidence="4" id="KW-0597">Phosphoprotein</keyword>
<dbReference type="SMART" id="SM00139">
    <property type="entry name" value="MyTH4"/>
    <property type="match status" value="1"/>
</dbReference>
<dbReference type="GO" id="GO:0051897">
    <property type="term" value="P:positive regulation of phosphatidylinositol 3-kinase/protein kinase B signal transduction"/>
    <property type="evidence" value="ECO:0007669"/>
    <property type="project" value="TreeGrafter"/>
</dbReference>
<dbReference type="GO" id="GO:0038203">
    <property type="term" value="P:TORC2 signaling"/>
    <property type="evidence" value="ECO:0007669"/>
    <property type="project" value="TreeGrafter"/>
</dbReference>
<feature type="region of interest" description="Disordered" evidence="9">
    <location>
        <begin position="559"/>
        <end position="668"/>
    </location>
</feature>
<dbReference type="SUPFAM" id="SSF48350">
    <property type="entry name" value="GTPase activation domain, GAP"/>
    <property type="match status" value="1"/>
</dbReference>
<evidence type="ECO:0000256" key="5">
    <source>
        <dbReference type="ARBA" id="ARBA00022737"/>
    </source>
</evidence>
<protein>
    <recommendedName>
        <fullName evidence="8">Rho GTPase-activating protein 39</fullName>
    </recommendedName>
</protein>
<keyword evidence="5" id="KW-0677">Repeat</keyword>
<feature type="compositionally biased region" description="Polar residues" evidence="9">
    <location>
        <begin position="319"/>
        <end position="341"/>
    </location>
</feature>
<comment type="caution">
    <text evidence="13">The sequence shown here is derived from an EMBL/GenBank/DDBJ whole genome shotgun (WGS) entry which is preliminary data.</text>
</comment>
<accession>A0A8S1CJE2</accession>
<feature type="compositionally biased region" description="Polar residues" evidence="9">
    <location>
        <begin position="640"/>
        <end position="662"/>
    </location>
</feature>
<dbReference type="InterPro" id="IPR008936">
    <property type="entry name" value="Rho_GTPase_activation_prot"/>
</dbReference>
<feature type="compositionally biased region" description="Low complexity" evidence="9">
    <location>
        <begin position="497"/>
        <end position="507"/>
    </location>
</feature>
<feature type="compositionally biased region" description="Polar residues" evidence="9">
    <location>
        <begin position="479"/>
        <end position="490"/>
    </location>
</feature>
<dbReference type="InterPro" id="IPR028268">
    <property type="entry name" value="Pianissimo_fam"/>
</dbReference>
<proteinExistence type="inferred from homology"/>
<organism evidence="13 14">
    <name type="scientific">Cloeon dipterum</name>
    <dbReference type="NCBI Taxonomy" id="197152"/>
    <lineage>
        <taxon>Eukaryota</taxon>
        <taxon>Metazoa</taxon>
        <taxon>Ecdysozoa</taxon>
        <taxon>Arthropoda</taxon>
        <taxon>Hexapoda</taxon>
        <taxon>Insecta</taxon>
        <taxon>Pterygota</taxon>
        <taxon>Palaeoptera</taxon>
        <taxon>Ephemeroptera</taxon>
        <taxon>Pisciforma</taxon>
        <taxon>Baetidae</taxon>
        <taxon>Cloeon</taxon>
    </lineage>
</organism>
<dbReference type="FunFam" id="1.25.40.530:FF:000007">
    <property type="entry name" value="Rho GTPase-activating protein 39"/>
    <property type="match status" value="1"/>
</dbReference>
<dbReference type="InterPro" id="IPR036020">
    <property type="entry name" value="WW_dom_sf"/>
</dbReference>
<dbReference type="InterPro" id="IPR029453">
    <property type="entry name" value="Rictor_IV"/>
</dbReference>
<evidence type="ECO:0000256" key="7">
    <source>
        <dbReference type="ARBA" id="ARBA00023242"/>
    </source>
</evidence>
<dbReference type="InterPro" id="IPR011989">
    <property type="entry name" value="ARM-like"/>
</dbReference>
<dbReference type="PANTHER" id="PTHR13298">
    <property type="entry name" value="CYTOSOLIC REGULATOR PIANISSIMO"/>
    <property type="match status" value="1"/>
</dbReference>
<feature type="compositionally biased region" description="Low complexity" evidence="9">
    <location>
        <begin position="113"/>
        <end position="129"/>
    </location>
</feature>
<feature type="compositionally biased region" description="Basic and acidic residues" evidence="9">
    <location>
        <begin position="246"/>
        <end position="257"/>
    </location>
</feature>
<dbReference type="Proteomes" id="UP000494165">
    <property type="component" value="Unassembled WGS sequence"/>
</dbReference>
<dbReference type="Pfam" id="PF14663">
    <property type="entry name" value="RasGEF_N_2"/>
    <property type="match status" value="1"/>
</dbReference>
<dbReference type="GO" id="GO:0031932">
    <property type="term" value="C:TORC2 complex"/>
    <property type="evidence" value="ECO:0007669"/>
    <property type="project" value="InterPro"/>
</dbReference>
<dbReference type="InterPro" id="IPR038185">
    <property type="entry name" value="MyTH4_dom_sf"/>
</dbReference>
<feature type="compositionally biased region" description="Basic and acidic residues" evidence="9">
    <location>
        <begin position="563"/>
        <end position="576"/>
    </location>
</feature>
<dbReference type="Gene3D" id="2.20.70.10">
    <property type="match status" value="1"/>
</dbReference>
<dbReference type="Gene3D" id="1.25.10.10">
    <property type="entry name" value="Leucine-rich Repeat Variant"/>
    <property type="match status" value="1"/>
</dbReference>
<evidence type="ECO:0000256" key="3">
    <source>
        <dbReference type="ARBA" id="ARBA00022468"/>
    </source>
</evidence>
<evidence type="ECO:0000256" key="9">
    <source>
        <dbReference type="SAM" id="MobiDB-lite"/>
    </source>
</evidence>
<feature type="compositionally biased region" description="Polar residues" evidence="9">
    <location>
        <begin position="135"/>
        <end position="150"/>
    </location>
</feature>